<dbReference type="AlphaFoldDB" id="A0A386UPK6"/>
<organism evidence="3 4">
    <name type="scientific">Paracoccus yeei</name>
    <dbReference type="NCBI Taxonomy" id="147645"/>
    <lineage>
        <taxon>Bacteria</taxon>
        <taxon>Pseudomonadati</taxon>
        <taxon>Pseudomonadota</taxon>
        <taxon>Alphaproteobacteria</taxon>
        <taxon>Rhodobacterales</taxon>
        <taxon>Paracoccaceae</taxon>
        <taxon>Paracoccus</taxon>
    </lineage>
</organism>
<evidence type="ECO:0000256" key="1">
    <source>
        <dbReference type="SAM" id="SignalP"/>
    </source>
</evidence>
<dbReference type="InterPro" id="IPR033900">
    <property type="entry name" value="Gram_neg_porin_domain"/>
</dbReference>
<evidence type="ECO:0000313" key="3">
    <source>
        <dbReference type="EMBL" id="AYF02703.1"/>
    </source>
</evidence>
<dbReference type="InterPro" id="IPR023614">
    <property type="entry name" value="Porin_dom_sf"/>
</dbReference>
<dbReference type="SUPFAM" id="SSF56935">
    <property type="entry name" value="Porins"/>
    <property type="match status" value="1"/>
</dbReference>
<feature type="signal peptide" evidence="1">
    <location>
        <begin position="1"/>
        <end position="20"/>
    </location>
</feature>
<reference evidence="4" key="1">
    <citation type="submission" date="2018-07" db="EMBL/GenBank/DDBJ databases">
        <title>Genome Structure of the Opportunistic Pathogen Paracoccus yeei (Alphaproteobacteria) and Identification of Putative Virulence Factors.</title>
        <authorList>
            <person name="Lasek R."/>
            <person name="Szuplewska M."/>
            <person name="Mitura M."/>
            <person name="Decewicz P."/>
            <person name="Chmielowska C."/>
            <person name="Pawlot A."/>
            <person name="Sentkowska D."/>
            <person name="Czarnecki J."/>
            <person name="Bartosik D."/>
        </authorList>
    </citation>
    <scope>NUCLEOTIDE SEQUENCE [LARGE SCALE GENOMIC DNA]</scope>
    <source>
        <strain evidence="4">CCUG 32053</strain>
    </source>
</reference>
<dbReference type="GO" id="GO:0015288">
    <property type="term" value="F:porin activity"/>
    <property type="evidence" value="ECO:0007669"/>
    <property type="project" value="InterPro"/>
</dbReference>
<dbReference type="RefSeq" id="WP_120443140.1">
    <property type="nucleotide sequence ID" value="NZ_CP031078.1"/>
</dbReference>
<feature type="chain" id="PRO_5017362460" evidence="1">
    <location>
        <begin position="21"/>
        <end position="355"/>
    </location>
</feature>
<dbReference type="Proteomes" id="UP000272010">
    <property type="component" value="Chromosome"/>
</dbReference>
<dbReference type="Pfam" id="PF13609">
    <property type="entry name" value="Porin_4"/>
    <property type="match status" value="1"/>
</dbReference>
<dbReference type="Gene3D" id="2.40.160.10">
    <property type="entry name" value="Porin"/>
    <property type="match status" value="1"/>
</dbReference>
<evidence type="ECO:0000259" key="2">
    <source>
        <dbReference type="Pfam" id="PF13609"/>
    </source>
</evidence>
<dbReference type="GO" id="GO:0016020">
    <property type="term" value="C:membrane"/>
    <property type="evidence" value="ECO:0007669"/>
    <property type="project" value="InterPro"/>
</dbReference>
<evidence type="ECO:0000313" key="4">
    <source>
        <dbReference type="Proteomes" id="UP000272010"/>
    </source>
</evidence>
<feature type="domain" description="Porin" evidence="2">
    <location>
        <begin position="7"/>
        <end position="339"/>
    </location>
</feature>
<keyword evidence="1" id="KW-0732">Signal</keyword>
<name>A0A386UPK6_9RHOB</name>
<sequence length="355" mass="37272">MKKVLFATSALVLSAGFASAEVAVSGDGRMGVIYDGNDAQFSSRARVKFTLTGESDSGLSFGGAFRVDQENYTFSNSDGYNSRSAARGTAGAVWISGTYGKLSMGDVVSASEAAIGDLAEVGYTDGEFAGDPEELFFLTGDGVNTDQGPNILYEYTINNISLYASASDGVNTGWPTTVGSGTLVEVVDPVTGEVTVVRDYSVDSASTAYAVAAKYEGSNFWASLSYSKHDDAREIGLAAEGSFNNFSVKGVYLDYDDNIGFDIEQGSAAAPTLVAATLEKTYGLSMAYQMDAILVEGFYRRDELESLDGSVDADFDSFGIGVEYDLGGGAVLAGGIIDTDYLDDTVVDAGIKFSF</sequence>
<gene>
    <name evidence="3" type="ORF">PY32053_03119</name>
</gene>
<dbReference type="EMBL" id="CP031078">
    <property type="protein sequence ID" value="AYF02703.1"/>
    <property type="molecule type" value="Genomic_DNA"/>
</dbReference>
<protein>
    <submittedName>
        <fullName evidence="3">Porin</fullName>
    </submittedName>
</protein>
<proteinExistence type="predicted"/>
<accession>A0A386UPK6</accession>